<feature type="region of interest" description="Disordered" evidence="1">
    <location>
        <begin position="143"/>
        <end position="167"/>
    </location>
</feature>
<dbReference type="AlphaFoldDB" id="A0A0L7RFM0"/>
<evidence type="ECO:0008006" key="4">
    <source>
        <dbReference type="Google" id="ProtNLM"/>
    </source>
</evidence>
<evidence type="ECO:0000313" key="3">
    <source>
        <dbReference type="Proteomes" id="UP000053825"/>
    </source>
</evidence>
<evidence type="ECO:0000256" key="1">
    <source>
        <dbReference type="SAM" id="MobiDB-lite"/>
    </source>
</evidence>
<sequence length="167" mass="19566">VAGIERKDREFWKFVEGFDYVGLLETWVDQRKWESLRKRLPKGFVWSCQAAIREKKKGRPRGGIITGVKESWEILEGCEQVEGLVGRKIRVKEEIWNIWAVYSNREIDRIAREIEEKLEHIGEEVAIIGGDFNARIGEEESWYSRGAEEEQEKRKSKDKVKNGQGEK</sequence>
<protein>
    <recommendedName>
        <fullName evidence="4">Endonuclease/exonuclease/phosphatase domain-containing protein</fullName>
    </recommendedName>
</protein>
<dbReference type="SUPFAM" id="SSF56219">
    <property type="entry name" value="DNase I-like"/>
    <property type="match status" value="1"/>
</dbReference>
<gene>
    <name evidence="2" type="ORF">WH47_10756</name>
</gene>
<feature type="compositionally biased region" description="Basic and acidic residues" evidence="1">
    <location>
        <begin position="146"/>
        <end position="167"/>
    </location>
</feature>
<dbReference type="EMBL" id="KQ414603">
    <property type="protein sequence ID" value="KOC69645.1"/>
    <property type="molecule type" value="Genomic_DNA"/>
</dbReference>
<evidence type="ECO:0000313" key="2">
    <source>
        <dbReference type="EMBL" id="KOC69645.1"/>
    </source>
</evidence>
<dbReference type="Gene3D" id="3.60.10.10">
    <property type="entry name" value="Endonuclease/exonuclease/phosphatase"/>
    <property type="match status" value="1"/>
</dbReference>
<proteinExistence type="predicted"/>
<feature type="non-terminal residue" evidence="2">
    <location>
        <position position="1"/>
    </location>
</feature>
<keyword evidence="3" id="KW-1185">Reference proteome</keyword>
<name>A0A0L7RFM0_9HYME</name>
<accession>A0A0L7RFM0</accession>
<reference evidence="2 3" key="1">
    <citation type="submission" date="2015-07" db="EMBL/GenBank/DDBJ databases">
        <title>The genome of Habropoda laboriosa.</title>
        <authorList>
            <person name="Pan H."/>
            <person name="Kapheim K."/>
        </authorList>
    </citation>
    <scope>NUCLEOTIDE SEQUENCE [LARGE SCALE GENOMIC DNA]</scope>
    <source>
        <strain evidence="2">0110345459</strain>
    </source>
</reference>
<dbReference type="Proteomes" id="UP000053825">
    <property type="component" value="Unassembled WGS sequence"/>
</dbReference>
<dbReference type="InterPro" id="IPR036691">
    <property type="entry name" value="Endo/exonu/phosph_ase_sf"/>
</dbReference>
<organism evidence="2 3">
    <name type="scientific">Habropoda laboriosa</name>
    <dbReference type="NCBI Taxonomy" id="597456"/>
    <lineage>
        <taxon>Eukaryota</taxon>
        <taxon>Metazoa</taxon>
        <taxon>Ecdysozoa</taxon>
        <taxon>Arthropoda</taxon>
        <taxon>Hexapoda</taxon>
        <taxon>Insecta</taxon>
        <taxon>Pterygota</taxon>
        <taxon>Neoptera</taxon>
        <taxon>Endopterygota</taxon>
        <taxon>Hymenoptera</taxon>
        <taxon>Apocrita</taxon>
        <taxon>Aculeata</taxon>
        <taxon>Apoidea</taxon>
        <taxon>Anthophila</taxon>
        <taxon>Apidae</taxon>
        <taxon>Habropoda</taxon>
    </lineage>
</organism>